<sequence>MYFDNFNLTFTNEYISVISTLYRGLTKFRKE</sequence>
<gene>
    <name evidence="1" type="ORF">DFO77_109101</name>
</gene>
<reference evidence="1 2" key="1">
    <citation type="submission" date="2018-07" db="EMBL/GenBank/DDBJ databases">
        <title>Freshwater and sediment microbial communities from various areas in North America, analyzing microbe dynamics in response to fracking.</title>
        <authorList>
            <person name="Lamendella R."/>
        </authorList>
    </citation>
    <scope>NUCLEOTIDE SEQUENCE [LARGE SCALE GENOMIC DNA]</scope>
    <source>
        <strain evidence="1 2">160A</strain>
    </source>
</reference>
<evidence type="ECO:0000313" key="2">
    <source>
        <dbReference type="Proteomes" id="UP000252733"/>
    </source>
</evidence>
<organism evidence="1 2">
    <name type="scientific">Marinilabilia salmonicolor</name>
    <dbReference type="NCBI Taxonomy" id="989"/>
    <lineage>
        <taxon>Bacteria</taxon>
        <taxon>Pseudomonadati</taxon>
        <taxon>Bacteroidota</taxon>
        <taxon>Bacteroidia</taxon>
        <taxon>Marinilabiliales</taxon>
        <taxon>Marinilabiliaceae</taxon>
        <taxon>Marinilabilia</taxon>
    </lineage>
</organism>
<accession>A0A2T0XTI6</accession>
<comment type="caution">
    <text evidence="1">The sequence shown here is derived from an EMBL/GenBank/DDBJ whole genome shotgun (WGS) entry which is preliminary data.</text>
</comment>
<keyword evidence="2" id="KW-1185">Reference proteome</keyword>
<dbReference type="AlphaFoldDB" id="A0A2T0XTI6"/>
<evidence type="ECO:0000313" key="1">
    <source>
        <dbReference type="EMBL" id="RCW36137.1"/>
    </source>
</evidence>
<dbReference type="EMBL" id="QPIZ01000009">
    <property type="protein sequence ID" value="RCW36137.1"/>
    <property type="molecule type" value="Genomic_DNA"/>
</dbReference>
<dbReference type="Proteomes" id="UP000252733">
    <property type="component" value="Unassembled WGS sequence"/>
</dbReference>
<protein>
    <submittedName>
        <fullName evidence="1">Uncharacterized protein</fullName>
    </submittedName>
</protein>
<name>A0A2T0XTI6_9BACT</name>
<proteinExistence type="predicted"/>